<protein>
    <submittedName>
        <fullName evidence="2">Uncharacterized protein</fullName>
    </submittedName>
</protein>
<evidence type="ECO:0000313" key="2">
    <source>
        <dbReference type="EMBL" id="MBX46876.1"/>
    </source>
</evidence>
<dbReference type="AlphaFoldDB" id="A0A2P2NWH1"/>
<dbReference type="EMBL" id="GGEC01066392">
    <property type="protein sequence ID" value="MBX46876.1"/>
    <property type="molecule type" value="Transcribed_RNA"/>
</dbReference>
<evidence type="ECO:0000256" key="1">
    <source>
        <dbReference type="SAM" id="Phobius"/>
    </source>
</evidence>
<accession>A0A2P2NWH1</accession>
<reference evidence="2" key="1">
    <citation type="submission" date="2018-02" db="EMBL/GenBank/DDBJ databases">
        <title>Rhizophora mucronata_Transcriptome.</title>
        <authorList>
            <person name="Meera S.P."/>
            <person name="Sreeshan A."/>
            <person name="Augustine A."/>
        </authorList>
    </citation>
    <scope>NUCLEOTIDE SEQUENCE</scope>
    <source>
        <tissue evidence="2">Leaf</tissue>
    </source>
</reference>
<keyword evidence="1" id="KW-0812">Transmembrane</keyword>
<keyword evidence="1" id="KW-0472">Membrane</keyword>
<sequence length="69" mass="8069">MPNAGLLDSFMAYASHFLLIRLPWPTARQPCAAFFFFLLILLHAYEILVLKVERIRRANHMPMLVLKLQ</sequence>
<organism evidence="2">
    <name type="scientific">Rhizophora mucronata</name>
    <name type="common">Asiatic mangrove</name>
    <dbReference type="NCBI Taxonomy" id="61149"/>
    <lineage>
        <taxon>Eukaryota</taxon>
        <taxon>Viridiplantae</taxon>
        <taxon>Streptophyta</taxon>
        <taxon>Embryophyta</taxon>
        <taxon>Tracheophyta</taxon>
        <taxon>Spermatophyta</taxon>
        <taxon>Magnoliopsida</taxon>
        <taxon>eudicotyledons</taxon>
        <taxon>Gunneridae</taxon>
        <taxon>Pentapetalae</taxon>
        <taxon>rosids</taxon>
        <taxon>fabids</taxon>
        <taxon>Malpighiales</taxon>
        <taxon>Rhizophoraceae</taxon>
        <taxon>Rhizophora</taxon>
    </lineage>
</organism>
<name>A0A2P2NWH1_RHIMU</name>
<keyword evidence="1" id="KW-1133">Transmembrane helix</keyword>
<feature type="transmembrane region" description="Helical" evidence="1">
    <location>
        <begin position="32"/>
        <end position="50"/>
    </location>
</feature>
<proteinExistence type="predicted"/>